<evidence type="ECO:0000313" key="1">
    <source>
        <dbReference type="Proteomes" id="UP000790787"/>
    </source>
</evidence>
<reference evidence="2" key="2">
    <citation type="submission" date="2025-08" db="UniProtKB">
        <authorList>
            <consortium name="RefSeq"/>
        </authorList>
    </citation>
    <scope>IDENTIFICATION</scope>
    <source>
        <tissue evidence="2">Leaf</tissue>
    </source>
</reference>
<name>A0AC58TG24_TOBAC</name>
<gene>
    <name evidence="2" type="primary">LOC142174282</name>
</gene>
<accession>A0AC58TG24</accession>
<protein>
    <submittedName>
        <fullName evidence="2">Uncharacterized protein LOC142174282</fullName>
    </submittedName>
</protein>
<sequence>MTITLNKILPDLSKLEPLDRNNYKRWFQKFLIFFEQIEVDYVLFNELPTDNTNTTTIVVADYATKNKFEKDNKIVRGHLFNHMSNALFDLFINYKYTKVIWDSLEKKYGTDDAGKEKYMVHEYENLTADFLNEGMEMCEILQAMNQLKYKKKNLTIQELISHMRTEEANRLKDEEAEWFKDKMKSLSLNSSKANLVESFSTFVKDKFKGKQKKGYLKKQNYFNKSKGHIQKSKGPCDRQGQSSKNGGKAPGQANLTEGGDVIAAVDVEANMVDNKTGWILDTCALRHICANKELFHDFEEFVDGECVYIGNSTIAGVMGKGKILLKLISEKFLALNNVLGDFFGKGYLSGGLFVLNITQKIMNNASTFNSAYIAESDDLWHEAKHTKKSFKNVTSRKTELLELVHSDLADFKNTISKGGKKYYITFVDDFSRYTKVYLLKSKDEAKSMFLKYKAEVENQLNTKIKRLSSDKGGEYITNILEAFCEKNGIIHEVSTPYTLQQNGVAERKNKTLKEMMNSMLLSSGLSDNMFMSLNDRSICESRDVEFFEHVFQLKNNLPSDVPKNASISMSVNSHIVSSSSVTANEHENELRRSKRCRIEATFGLDCVIICMYVDDMLIFGRNVNVVNKTKNFLSFKFEMKDLGEANVILEIKIKRTSNGVSLSQSRYIEKILKRFNCFDVAPVKTPYDPSIQLRKNKESSICQTVAKIIGSVTFFINYTRPDIAYAVSRLSRYTHNPISEYWNALHHLLSI</sequence>
<dbReference type="Proteomes" id="UP000790787">
    <property type="component" value="Chromosome 20"/>
</dbReference>
<keyword evidence="1" id="KW-1185">Reference proteome</keyword>
<reference evidence="1" key="1">
    <citation type="journal article" date="2014" name="Nat. Commun.">
        <title>The tobacco genome sequence and its comparison with those of tomato and potato.</title>
        <authorList>
            <person name="Sierro N."/>
            <person name="Battey J.N."/>
            <person name="Ouadi S."/>
            <person name="Bakaher N."/>
            <person name="Bovet L."/>
            <person name="Willig A."/>
            <person name="Goepfert S."/>
            <person name="Peitsch M.C."/>
            <person name="Ivanov N.V."/>
        </authorList>
    </citation>
    <scope>NUCLEOTIDE SEQUENCE [LARGE SCALE GENOMIC DNA]</scope>
</reference>
<dbReference type="RefSeq" id="XP_075096171.1">
    <property type="nucleotide sequence ID" value="XM_075240070.1"/>
</dbReference>
<proteinExistence type="predicted"/>
<organism evidence="1 2">
    <name type="scientific">Nicotiana tabacum</name>
    <name type="common">Common tobacco</name>
    <dbReference type="NCBI Taxonomy" id="4097"/>
    <lineage>
        <taxon>Eukaryota</taxon>
        <taxon>Viridiplantae</taxon>
        <taxon>Streptophyta</taxon>
        <taxon>Embryophyta</taxon>
        <taxon>Tracheophyta</taxon>
        <taxon>Spermatophyta</taxon>
        <taxon>Magnoliopsida</taxon>
        <taxon>eudicotyledons</taxon>
        <taxon>Gunneridae</taxon>
        <taxon>Pentapetalae</taxon>
        <taxon>asterids</taxon>
        <taxon>lamiids</taxon>
        <taxon>Solanales</taxon>
        <taxon>Solanaceae</taxon>
        <taxon>Nicotianoideae</taxon>
        <taxon>Nicotianeae</taxon>
        <taxon>Nicotiana</taxon>
    </lineage>
</organism>
<evidence type="ECO:0000313" key="2">
    <source>
        <dbReference type="RefSeq" id="XP_075096171.1"/>
    </source>
</evidence>